<proteinExistence type="predicted"/>
<dbReference type="AlphaFoldDB" id="A0A369K6H3"/>
<sequence length="183" mass="20266">MSTPPPASFGIIDYRSRDVSRAVRSLISHIKKERAARPPPPVDSPESFIDPLVALLTSSWVCNLHSMDVGNFLMFLVFQQPLNRGALLIAHATRNLDLGIDVDVQILEALRVELQMQVDSVAAQCTELNATVNGICALLADTNALPEGMDETNPRTNNLRDVKIVKLEEEEQKPMYVSRSLKC</sequence>
<comment type="caution">
    <text evidence="1">The sequence shown here is derived from an EMBL/GenBank/DDBJ whole genome shotgun (WGS) entry which is preliminary data.</text>
</comment>
<gene>
    <name evidence="1" type="ORF">Hypma_010434</name>
</gene>
<accession>A0A369K6H3</accession>
<name>A0A369K6H3_HYPMA</name>
<protein>
    <submittedName>
        <fullName evidence="1">Uncharacterized protein</fullName>
    </submittedName>
</protein>
<evidence type="ECO:0000313" key="1">
    <source>
        <dbReference type="EMBL" id="RDB30221.1"/>
    </source>
</evidence>
<reference evidence="1" key="1">
    <citation type="submission" date="2018-04" db="EMBL/GenBank/DDBJ databases">
        <title>Whole genome sequencing of Hypsizygus marmoreus.</title>
        <authorList>
            <person name="Choi I.-G."/>
            <person name="Min B."/>
            <person name="Kim J.-G."/>
            <person name="Kim S."/>
            <person name="Oh Y.-L."/>
            <person name="Kong W.-S."/>
            <person name="Park H."/>
            <person name="Jeong J."/>
            <person name="Song E.-S."/>
        </authorList>
    </citation>
    <scope>NUCLEOTIDE SEQUENCE [LARGE SCALE GENOMIC DNA]</scope>
    <source>
        <strain evidence="1">51987-8</strain>
    </source>
</reference>
<dbReference type="Proteomes" id="UP000076154">
    <property type="component" value="Unassembled WGS sequence"/>
</dbReference>
<evidence type="ECO:0000313" key="2">
    <source>
        <dbReference type="Proteomes" id="UP000076154"/>
    </source>
</evidence>
<dbReference type="EMBL" id="LUEZ02000006">
    <property type="protein sequence ID" value="RDB30221.1"/>
    <property type="molecule type" value="Genomic_DNA"/>
</dbReference>
<keyword evidence="2" id="KW-1185">Reference proteome</keyword>
<dbReference type="InParanoid" id="A0A369K6H3"/>
<organism evidence="1 2">
    <name type="scientific">Hypsizygus marmoreus</name>
    <name type="common">White beech mushroom</name>
    <name type="synonym">Agaricus marmoreus</name>
    <dbReference type="NCBI Taxonomy" id="39966"/>
    <lineage>
        <taxon>Eukaryota</taxon>
        <taxon>Fungi</taxon>
        <taxon>Dikarya</taxon>
        <taxon>Basidiomycota</taxon>
        <taxon>Agaricomycotina</taxon>
        <taxon>Agaricomycetes</taxon>
        <taxon>Agaricomycetidae</taxon>
        <taxon>Agaricales</taxon>
        <taxon>Tricholomatineae</taxon>
        <taxon>Lyophyllaceae</taxon>
        <taxon>Hypsizygus</taxon>
    </lineage>
</organism>